<feature type="region of interest" description="Disordered" evidence="5">
    <location>
        <begin position="1"/>
        <end position="233"/>
    </location>
</feature>
<protein>
    <recommendedName>
        <fullName evidence="9">Mg2+ transporter</fullName>
    </recommendedName>
</protein>
<feature type="region of interest" description="Disordered" evidence="5">
    <location>
        <begin position="248"/>
        <end position="278"/>
    </location>
</feature>
<reference evidence="7" key="1">
    <citation type="submission" date="2023-06" db="EMBL/GenBank/DDBJ databases">
        <title>Draft genome of Marssonina rosae.</title>
        <authorList>
            <person name="Cheng Q."/>
        </authorList>
    </citation>
    <scope>NUCLEOTIDE SEQUENCE</scope>
    <source>
        <strain evidence="7">R4</strain>
    </source>
</reference>
<comment type="subcellular location">
    <subcellularLocation>
        <location evidence="1">Membrane</location>
        <topology evidence="1">Multi-pass membrane protein</topology>
    </subcellularLocation>
</comment>
<evidence type="ECO:0000256" key="2">
    <source>
        <dbReference type="ARBA" id="ARBA00022692"/>
    </source>
</evidence>
<feature type="transmembrane region" description="Helical" evidence="6">
    <location>
        <begin position="1253"/>
        <end position="1278"/>
    </location>
</feature>
<organism evidence="7 8">
    <name type="scientific">Diplocarpon rosae</name>
    <dbReference type="NCBI Taxonomy" id="946125"/>
    <lineage>
        <taxon>Eukaryota</taxon>
        <taxon>Fungi</taxon>
        <taxon>Dikarya</taxon>
        <taxon>Ascomycota</taxon>
        <taxon>Pezizomycotina</taxon>
        <taxon>Leotiomycetes</taxon>
        <taxon>Helotiales</taxon>
        <taxon>Drepanopezizaceae</taxon>
        <taxon>Diplocarpon</taxon>
    </lineage>
</organism>
<proteinExistence type="predicted"/>
<dbReference type="SUPFAM" id="SSF144083">
    <property type="entry name" value="Magnesium transport protein CorA, transmembrane region"/>
    <property type="match status" value="1"/>
</dbReference>
<feature type="region of interest" description="Disordered" evidence="5">
    <location>
        <begin position="1179"/>
        <end position="1198"/>
    </location>
</feature>
<keyword evidence="2 6" id="KW-0812">Transmembrane</keyword>
<comment type="caution">
    <text evidence="7">The sequence shown here is derived from an EMBL/GenBank/DDBJ whole genome shotgun (WGS) entry which is preliminary data.</text>
</comment>
<evidence type="ECO:0000256" key="5">
    <source>
        <dbReference type="SAM" id="MobiDB-lite"/>
    </source>
</evidence>
<feature type="compositionally biased region" description="Basic and acidic residues" evidence="5">
    <location>
        <begin position="144"/>
        <end position="159"/>
    </location>
</feature>
<feature type="transmembrane region" description="Helical" evidence="6">
    <location>
        <begin position="1290"/>
        <end position="1311"/>
    </location>
</feature>
<feature type="compositionally biased region" description="Basic and acidic residues" evidence="5">
    <location>
        <begin position="115"/>
        <end position="137"/>
    </location>
</feature>
<dbReference type="EMBL" id="JAUBYV010000010">
    <property type="protein sequence ID" value="KAK2624167.1"/>
    <property type="molecule type" value="Genomic_DNA"/>
</dbReference>
<dbReference type="InterPro" id="IPR045863">
    <property type="entry name" value="CorA_TM1_TM2"/>
</dbReference>
<feature type="compositionally biased region" description="Low complexity" evidence="5">
    <location>
        <begin position="450"/>
        <end position="463"/>
    </location>
</feature>
<feature type="region of interest" description="Disordered" evidence="5">
    <location>
        <begin position="384"/>
        <end position="404"/>
    </location>
</feature>
<dbReference type="Proteomes" id="UP001285354">
    <property type="component" value="Unassembled WGS sequence"/>
</dbReference>
<gene>
    <name evidence="7" type="ORF">QTJ16_006117</name>
</gene>
<dbReference type="Gene3D" id="1.20.58.340">
    <property type="entry name" value="Magnesium transport protein CorA, transmembrane region"/>
    <property type="match status" value="1"/>
</dbReference>
<evidence type="ECO:0008006" key="9">
    <source>
        <dbReference type="Google" id="ProtNLM"/>
    </source>
</evidence>
<dbReference type="InterPro" id="IPR002523">
    <property type="entry name" value="MgTranspt_CorA/ZnTranspt_ZntB"/>
</dbReference>
<evidence type="ECO:0000313" key="8">
    <source>
        <dbReference type="Proteomes" id="UP001285354"/>
    </source>
</evidence>
<keyword evidence="8" id="KW-1185">Reference proteome</keyword>
<feature type="compositionally biased region" description="Basic and acidic residues" evidence="5">
    <location>
        <begin position="68"/>
        <end position="77"/>
    </location>
</feature>
<evidence type="ECO:0000256" key="6">
    <source>
        <dbReference type="SAM" id="Phobius"/>
    </source>
</evidence>
<evidence type="ECO:0000313" key="7">
    <source>
        <dbReference type="EMBL" id="KAK2624167.1"/>
    </source>
</evidence>
<keyword evidence="4 6" id="KW-0472">Membrane</keyword>
<dbReference type="GO" id="GO:0046873">
    <property type="term" value="F:metal ion transmembrane transporter activity"/>
    <property type="evidence" value="ECO:0007669"/>
    <property type="project" value="InterPro"/>
</dbReference>
<evidence type="ECO:0000256" key="3">
    <source>
        <dbReference type="ARBA" id="ARBA00022989"/>
    </source>
</evidence>
<feature type="compositionally biased region" description="Polar residues" evidence="5">
    <location>
        <begin position="99"/>
        <end position="114"/>
    </location>
</feature>
<feature type="compositionally biased region" description="Acidic residues" evidence="5">
    <location>
        <begin position="1"/>
        <end position="11"/>
    </location>
</feature>
<sequence length="1370" mass="156666">MAAYYDSEDELDIRIERGRDQPRAARQRPFPPVRFASPVADSINEERRRRRPQFLNSRPSSTVFDPNDFGHGDRRTESPSPVELAQRIDGLESAEAGKTSGQASSSLNDATSETDPPRREDFWNDEKTRFTPRNLERSDDEDIRGDRVRSSGDGQERRYRPFSSPPRHRRNSERSGNHQLHFRAQREPSPSSHDRYSPPVRPAQSRQSSYYGEDDLDFEDQRTRNLHRPGPIIYPERRYRPAARPVLSRANSGYSESDSDLDVRVRRGRNPSPAIGSEHRYYPSARLYFHTPESGYSAPRLDRPRNRRKRTFSPEPVVIKNRFHNDYDEDRIETFPSTRMYRSRSRSPQAPSAAAPVIVNNRIYNDMAEDSRDEDDDYRSLVLPSHTRVRSRPQSRGRLPPSVEPTIINSRAFKDYEDEDFDGLTTRLGEPDMSFIPQVYPFSLSRHSKSLPGSESEISSVSDTSEKNDTPQQEPNRKNSESGKILHVLRSQYVGEGMIGRSHSVQLTLMPEPLPKSLQGMSSVFRWVHFEDKTMDLEHFENNTLSIIGLTALEMSSVSKLLSRVKKGYDKPLQTSTRTRTRYMVPSFLQDTLSEERRPKTSRVRTVSWICIPYFCLEKYSTATGLRASTHQMRTLLQARFALTQKERDMKQAVQGLGNTPPEHCYHIAQIWFLIIDDTMIVSCARPSMTALQGDSLSALPTPKDINTPMLSPNILVSTKSALLWALPLDECQSWFAFTSHFLEYWPLQAEITYTGKTIIASDWPRLLLLAKKSSVRLEIEFRPPAKIESVRGVLSEDPILEQTTKKDSEEPASNSKTPDPAVRSSPSLRPKDHRKYKNKRKDSSDQAKEQFHVFTWINSKNATHSVSPGITATNVDYVLSGFETQGLEDDLTEIDNYLSTEINLGHRLIYNSCPVKTRLELYHVLSLERKAALEEQSGKLGIKAYEAIVDVVNAAERLFQFFLPSGFQGPMVQKYWGGIYRLLKATKSGRSLERNMTDVADWLILINRSTVPFVELFSQVPIAERPSIPIPEEFTTAWLYLVLGLASCPKDMRLFDIQMVTCIELLEQGIKKAISSTTKVELPDYAVFPPFEIAWLIAFQLSRENSSSFDISDTYLEYLKLLQSDIEANPLDRNHQDRVVCLKQEIEVISETLDVQQYVLRQAQRGFGASRIGAREDAEYPGQHPIQRPSSYSRSRDVPAIESNGVQSLIIQDHLALVENRIKGFREMREIASELGDWNIQKIDSNKDRQEAAIYAFTIVTIIFLPLGTVAAIMGMNTTDVRDMPFSQWVYWATALPLTFLVIAMCLAWAGELNNFWGGFRKLWKGSPKNYAKILNQYDVMGRRARYHQPETRGPRRSNTLYGNKLSYV</sequence>
<feature type="compositionally biased region" description="Basic residues" evidence="5">
    <location>
        <begin position="832"/>
        <end position="841"/>
    </location>
</feature>
<dbReference type="GO" id="GO:0016020">
    <property type="term" value="C:membrane"/>
    <property type="evidence" value="ECO:0007669"/>
    <property type="project" value="UniProtKB-SubCell"/>
</dbReference>
<evidence type="ECO:0000256" key="1">
    <source>
        <dbReference type="ARBA" id="ARBA00004141"/>
    </source>
</evidence>
<dbReference type="Pfam" id="PF01544">
    <property type="entry name" value="CorA"/>
    <property type="match status" value="1"/>
</dbReference>
<feature type="compositionally biased region" description="Polar residues" evidence="5">
    <location>
        <begin position="54"/>
        <end position="64"/>
    </location>
</feature>
<feature type="region of interest" description="Disordered" evidence="5">
    <location>
        <begin position="446"/>
        <end position="484"/>
    </location>
</feature>
<keyword evidence="3 6" id="KW-1133">Transmembrane helix</keyword>
<feature type="compositionally biased region" description="Basic and acidic residues" evidence="5">
    <location>
        <begin position="12"/>
        <end position="23"/>
    </location>
</feature>
<feature type="compositionally biased region" description="Basic and acidic residues" evidence="5">
    <location>
        <begin position="464"/>
        <end position="481"/>
    </location>
</feature>
<accession>A0AAD9WA83</accession>
<feature type="region of interest" description="Disordered" evidence="5">
    <location>
        <begin position="799"/>
        <end position="848"/>
    </location>
</feature>
<evidence type="ECO:0000256" key="4">
    <source>
        <dbReference type="ARBA" id="ARBA00023136"/>
    </source>
</evidence>
<name>A0AAD9WA83_9HELO</name>